<evidence type="ECO:0000313" key="1">
    <source>
        <dbReference type="EMBL" id="CAG8566816.1"/>
    </source>
</evidence>
<name>A0ACA9M565_9GLOM</name>
<reference evidence="1" key="1">
    <citation type="submission" date="2021-06" db="EMBL/GenBank/DDBJ databases">
        <authorList>
            <person name="Kallberg Y."/>
            <person name="Tangrot J."/>
            <person name="Rosling A."/>
        </authorList>
    </citation>
    <scope>NUCLEOTIDE SEQUENCE</scope>
    <source>
        <strain evidence="1">MA461A</strain>
    </source>
</reference>
<proteinExistence type="predicted"/>
<accession>A0ACA9M565</accession>
<sequence>MILKLLPDENSTIHQQLANWKKSNRLTYSQVAAQKTTQRDKNQNNYW</sequence>
<dbReference type="EMBL" id="CAJVQC010006425">
    <property type="protein sequence ID" value="CAG8566816.1"/>
    <property type="molecule type" value="Genomic_DNA"/>
</dbReference>
<evidence type="ECO:0000313" key="2">
    <source>
        <dbReference type="Proteomes" id="UP000789920"/>
    </source>
</evidence>
<protein>
    <submittedName>
        <fullName evidence="1">33694_t:CDS:1</fullName>
    </submittedName>
</protein>
<feature type="non-terminal residue" evidence="1">
    <location>
        <position position="47"/>
    </location>
</feature>
<comment type="caution">
    <text evidence="1">The sequence shown here is derived from an EMBL/GenBank/DDBJ whole genome shotgun (WGS) entry which is preliminary data.</text>
</comment>
<organism evidence="1 2">
    <name type="scientific">Racocetra persica</name>
    <dbReference type="NCBI Taxonomy" id="160502"/>
    <lineage>
        <taxon>Eukaryota</taxon>
        <taxon>Fungi</taxon>
        <taxon>Fungi incertae sedis</taxon>
        <taxon>Mucoromycota</taxon>
        <taxon>Glomeromycotina</taxon>
        <taxon>Glomeromycetes</taxon>
        <taxon>Diversisporales</taxon>
        <taxon>Gigasporaceae</taxon>
        <taxon>Racocetra</taxon>
    </lineage>
</organism>
<dbReference type="Proteomes" id="UP000789920">
    <property type="component" value="Unassembled WGS sequence"/>
</dbReference>
<gene>
    <name evidence="1" type="ORF">RPERSI_LOCUS4587</name>
</gene>
<keyword evidence="2" id="KW-1185">Reference proteome</keyword>